<name>A0ABW3LVS2_9GAMM</name>
<comment type="caution">
    <text evidence="5">The sequence shown here is derived from an EMBL/GenBank/DDBJ whole genome shotgun (WGS) entry which is preliminary data.</text>
</comment>
<dbReference type="Proteomes" id="UP001597033">
    <property type="component" value="Unassembled WGS sequence"/>
</dbReference>
<keyword evidence="6" id="KW-1185">Reference proteome</keyword>
<evidence type="ECO:0000259" key="4">
    <source>
        <dbReference type="Pfam" id="PF16747"/>
    </source>
</evidence>
<protein>
    <submittedName>
        <fullName evidence="5">S1C family serine protease</fullName>
        <ecNumber evidence="5">3.4.21.-</ecNumber>
    </submittedName>
</protein>
<evidence type="ECO:0000256" key="2">
    <source>
        <dbReference type="ARBA" id="ARBA00022801"/>
    </source>
</evidence>
<dbReference type="Gene3D" id="2.40.10.120">
    <property type="match status" value="1"/>
</dbReference>
<dbReference type="SUPFAM" id="SSF50494">
    <property type="entry name" value="Trypsin-like serine proteases"/>
    <property type="match status" value="1"/>
</dbReference>
<feature type="signal peptide" evidence="3">
    <location>
        <begin position="1"/>
        <end position="33"/>
    </location>
</feature>
<feature type="chain" id="PRO_5047030064" evidence="3">
    <location>
        <begin position="34"/>
        <end position="422"/>
    </location>
</feature>
<dbReference type="Pfam" id="PF13365">
    <property type="entry name" value="Trypsin_2"/>
    <property type="match status" value="1"/>
</dbReference>
<sequence>MRSREGVQVRCAGAAFPARFLSLLTLAAFQASAQDLSPQEIFRRVAPSVVIVEVWEADKPDKTILSGSGIVIPSSEKDITAVVTNCHVVDKAPYGAVTLTAGETRGLGWIAGKDSARDLCIIHALFYDVDAKGVPLKRSDGEPAYRKLTAVQIGSSQWLEVGDPVYAVGAPQGLEMSLSNGLVSGFREYKSSEYIQTTAPISSGSSGGGLFDAQGRLVGITTLYHKDGQALNFAVPAELITSVPKARNTPTTANDSNTETSAVREAADSAAAAAAAAATAQAAAEAVAAAVAEAEAEADPAPSHGNRHGRTTDRWWTFYRSGKREIAFDLETVNKTGTSVTVWERTKFVTPQRSTSGETYVEEVARSTYYCGSRKHSSDQFTWRDANGEVVYSRTLEIWEIERLDVMPETVGEAMYEAACNP</sequence>
<dbReference type="InterPro" id="IPR051201">
    <property type="entry name" value="Chloro_Bact_Ser_Proteases"/>
</dbReference>
<dbReference type="InterPro" id="IPR031939">
    <property type="entry name" value="Adhesin_E-like"/>
</dbReference>
<dbReference type="InterPro" id="IPR009003">
    <property type="entry name" value="Peptidase_S1_PA"/>
</dbReference>
<dbReference type="EMBL" id="JBHTKN010000004">
    <property type="protein sequence ID" value="MFD1042303.1"/>
    <property type="molecule type" value="Genomic_DNA"/>
</dbReference>
<keyword evidence="3" id="KW-0732">Signal</keyword>
<accession>A0ABW3LVS2</accession>
<dbReference type="GO" id="GO:0006508">
    <property type="term" value="P:proteolysis"/>
    <property type="evidence" value="ECO:0007669"/>
    <property type="project" value="UniProtKB-KW"/>
</dbReference>
<evidence type="ECO:0000256" key="1">
    <source>
        <dbReference type="ARBA" id="ARBA00022670"/>
    </source>
</evidence>
<keyword evidence="1 5" id="KW-0645">Protease</keyword>
<gene>
    <name evidence="5" type="ORF">ACFQ2N_08075</name>
</gene>
<proteinExistence type="predicted"/>
<evidence type="ECO:0000313" key="6">
    <source>
        <dbReference type="Proteomes" id="UP001597033"/>
    </source>
</evidence>
<dbReference type="RefSeq" id="WP_162378364.1">
    <property type="nucleotide sequence ID" value="NZ_JBHTKN010000004.1"/>
</dbReference>
<feature type="domain" description="Surface-adhesin protein E-like" evidence="4">
    <location>
        <begin position="321"/>
        <end position="421"/>
    </location>
</feature>
<dbReference type="PRINTS" id="PR00834">
    <property type="entry name" value="PROTEASES2C"/>
</dbReference>
<dbReference type="InterPro" id="IPR001940">
    <property type="entry name" value="Peptidase_S1C"/>
</dbReference>
<dbReference type="EC" id="3.4.21.-" evidence="5"/>
<dbReference type="PANTHER" id="PTHR43343">
    <property type="entry name" value="PEPTIDASE S12"/>
    <property type="match status" value="1"/>
</dbReference>
<evidence type="ECO:0000256" key="3">
    <source>
        <dbReference type="SAM" id="SignalP"/>
    </source>
</evidence>
<keyword evidence="2 5" id="KW-0378">Hydrolase</keyword>
<dbReference type="PANTHER" id="PTHR43343:SF3">
    <property type="entry name" value="PROTEASE DO-LIKE 8, CHLOROPLASTIC"/>
    <property type="match status" value="1"/>
</dbReference>
<organism evidence="5 6">
    <name type="scientific">Pseudoxanthomonas kaohsiungensis</name>
    <dbReference type="NCBI Taxonomy" id="283923"/>
    <lineage>
        <taxon>Bacteria</taxon>
        <taxon>Pseudomonadati</taxon>
        <taxon>Pseudomonadota</taxon>
        <taxon>Gammaproteobacteria</taxon>
        <taxon>Lysobacterales</taxon>
        <taxon>Lysobacteraceae</taxon>
        <taxon>Pseudoxanthomonas</taxon>
    </lineage>
</organism>
<evidence type="ECO:0000313" key="5">
    <source>
        <dbReference type="EMBL" id="MFD1042303.1"/>
    </source>
</evidence>
<dbReference type="Pfam" id="PF16747">
    <property type="entry name" value="Adhesin_E"/>
    <property type="match status" value="1"/>
</dbReference>
<dbReference type="GO" id="GO:0008233">
    <property type="term" value="F:peptidase activity"/>
    <property type="evidence" value="ECO:0007669"/>
    <property type="project" value="UniProtKB-KW"/>
</dbReference>
<reference evidence="6" key="1">
    <citation type="journal article" date="2019" name="Int. J. Syst. Evol. Microbiol.">
        <title>The Global Catalogue of Microorganisms (GCM) 10K type strain sequencing project: providing services to taxonomists for standard genome sequencing and annotation.</title>
        <authorList>
            <consortium name="The Broad Institute Genomics Platform"/>
            <consortium name="The Broad Institute Genome Sequencing Center for Infectious Disease"/>
            <person name="Wu L."/>
            <person name="Ma J."/>
        </authorList>
    </citation>
    <scope>NUCLEOTIDE SEQUENCE [LARGE SCALE GENOMIC DNA]</scope>
    <source>
        <strain evidence="6">CCUG 55854</strain>
    </source>
</reference>